<dbReference type="Proteomes" id="UP000184774">
    <property type="component" value="Unassembled WGS sequence"/>
</dbReference>
<organism evidence="2 3">
    <name type="scientific">Vibrio spartinae</name>
    <dbReference type="NCBI Taxonomy" id="1918945"/>
    <lineage>
        <taxon>Bacteria</taxon>
        <taxon>Pseudomonadati</taxon>
        <taxon>Pseudomonadota</taxon>
        <taxon>Gammaproteobacteria</taxon>
        <taxon>Vibrionales</taxon>
        <taxon>Vibrionaceae</taxon>
        <taxon>Vibrio</taxon>
    </lineage>
</organism>
<accession>A0A1N6M241</accession>
<dbReference type="Gene3D" id="2.60.120.10">
    <property type="entry name" value="Jelly Rolls"/>
    <property type="match status" value="1"/>
</dbReference>
<dbReference type="AlphaFoldDB" id="A0A1N6M241"/>
<gene>
    <name evidence="2" type="ORF">VSP9026_01114</name>
</gene>
<evidence type="ECO:0000313" key="2">
    <source>
        <dbReference type="EMBL" id="SIO93447.1"/>
    </source>
</evidence>
<reference evidence="2 3" key="1">
    <citation type="submission" date="2016-12" db="EMBL/GenBank/DDBJ databases">
        <authorList>
            <person name="Song W.-J."/>
            <person name="Kurnit D.M."/>
        </authorList>
    </citation>
    <scope>NUCLEOTIDE SEQUENCE [LARGE SCALE GENOMIC DNA]</scope>
    <source>
        <strain evidence="2 3">CECT 9026</strain>
    </source>
</reference>
<feature type="domain" description="ChrR-like cupin" evidence="1">
    <location>
        <begin position="8"/>
        <end position="89"/>
    </location>
</feature>
<evidence type="ECO:0000259" key="1">
    <source>
        <dbReference type="Pfam" id="PF12973"/>
    </source>
</evidence>
<dbReference type="Pfam" id="PF12973">
    <property type="entry name" value="Cupin_7"/>
    <property type="match status" value="1"/>
</dbReference>
<dbReference type="InterPro" id="IPR014710">
    <property type="entry name" value="RmlC-like_jellyroll"/>
</dbReference>
<sequence length="107" mass="12316">MIIPRMKENITWSKTPFSGVEFFWLSEKTENGRTAILKFEEHAELPLHHHPGWEQIYVLDGRLQINSEIYAANDFVLIGARTDHSVLALEPSKYMTISQMEGVTVVE</sequence>
<dbReference type="EMBL" id="FSSB01000008">
    <property type="protein sequence ID" value="SIO93447.1"/>
    <property type="molecule type" value="Genomic_DNA"/>
</dbReference>
<evidence type="ECO:0000313" key="3">
    <source>
        <dbReference type="Proteomes" id="UP000184774"/>
    </source>
</evidence>
<dbReference type="SUPFAM" id="SSF51182">
    <property type="entry name" value="RmlC-like cupins"/>
    <property type="match status" value="1"/>
</dbReference>
<dbReference type="InterPro" id="IPR025979">
    <property type="entry name" value="ChrR-like_cupin_dom"/>
</dbReference>
<protein>
    <submittedName>
        <fullName evidence="2">ChrR Cupin-like domain protein</fullName>
    </submittedName>
</protein>
<name>A0A1N6M241_9VIBR</name>
<proteinExistence type="predicted"/>
<dbReference type="InterPro" id="IPR011051">
    <property type="entry name" value="RmlC_Cupin_sf"/>
</dbReference>